<dbReference type="AlphaFoldDB" id="A0AAP2GUW6"/>
<gene>
    <name evidence="2" type="ORF">KK062_07630</name>
</gene>
<dbReference type="InterPro" id="IPR027417">
    <property type="entry name" value="P-loop_NTPase"/>
</dbReference>
<organism evidence="2 3">
    <name type="scientific">Dawidia cretensis</name>
    <dbReference type="NCBI Taxonomy" id="2782350"/>
    <lineage>
        <taxon>Bacteria</taxon>
        <taxon>Pseudomonadati</taxon>
        <taxon>Bacteroidota</taxon>
        <taxon>Cytophagia</taxon>
        <taxon>Cytophagales</taxon>
        <taxon>Chryseotaleaceae</taxon>
        <taxon>Dawidia</taxon>
    </lineage>
</organism>
<dbReference type="NCBIfam" id="TIGR00125">
    <property type="entry name" value="cyt_tran_rel"/>
    <property type="match status" value="1"/>
</dbReference>
<name>A0AAP2GUW6_9BACT</name>
<protein>
    <submittedName>
        <fullName evidence="2">AAA family ATPase</fullName>
    </submittedName>
</protein>
<dbReference type="InterPro" id="IPR052735">
    <property type="entry name" value="NAD_biosynth-regulator"/>
</dbReference>
<dbReference type="InterPro" id="IPR004821">
    <property type="entry name" value="Cyt_trans-like"/>
</dbReference>
<feature type="domain" description="NadR/Ttd14 AAA" evidence="1">
    <location>
        <begin position="156"/>
        <end position="308"/>
    </location>
</feature>
<dbReference type="Gene3D" id="3.40.50.300">
    <property type="entry name" value="P-loop containing nucleotide triphosphate hydrolases"/>
    <property type="match status" value="1"/>
</dbReference>
<dbReference type="EMBL" id="JAHESE010000005">
    <property type="protein sequence ID" value="MBT1708087.1"/>
    <property type="molecule type" value="Genomic_DNA"/>
</dbReference>
<comment type="caution">
    <text evidence="2">The sequence shown here is derived from an EMBL/GenBank/DDBJ whole genome shotgun (WGS) entry which is preliminary data.</text>
</comment>
<dbReference type="PANTHER" id="PTHR37512:SF1">
    <property type="entry name" value="NADR_TTD14 AAA DOMAIN-CONTAINING PROTEIN"/>
    <property type="match status" value="1"/>
</dbReference>
<dbReference type="PANTHER" id="PTHR37512">
    <property type="entry name" value="TRIFUNCTIONAL NAD BIOSYNTHESIS/REGULATOR PROTEIN NADR"/>
    <property type="match status" value="1"/>
</dbReference>
<evidence type="ECO:0000313" key="2">
    <source>
        <dbReference type="EMBL" id="MBT1708087.1"/>
    </source>
</evidence>
<dbReference type="Gene3D" id="3.40.50.620">
    <property type="entry name" value="HUPs"/>
    <property type="match status" value="1"/>
</dbReference>
<dbReference type="SUPFAM" id="SSF52540">
    <property type="entry name" value="P-loop containing nucleoside triphosphate hydrolases"/>
    <property type="match status" value="1"/>
</dbReference>
<evidence type="ECO:0000259" key="1">
    <source>
        <dbReference type="Pfam" id="PF13521"/>
    </source>
</evidence>
<evidence type="ECO:0000313" key="3">
    <source>
        <dbReference type="Proteomes" id="UP001319080"/>
    </source>
</evidence>
<sequence>MKRGLVIGKFMPVHMGHLALIRFAAERCDELIVSMSYTPNDPIPPTLRFGWLQALCQDDPMIKPEMVADDFDDESLPLPQRTKIWSTFIRKTYPPIDIVFSSEEYGEPFAMNLGAAYIPYDPPRTQIPVSATAIRQHPFRHWEYIPPIVRPHFVKKICIYGPESTGKSTLTQRLAAHYQTEFVPEVAREIITSNDFTVDDIIRIGHAQHARIEQKLKTANKLLFCDTDIITTQLYSNHYLDLVPKILYDLERQVSYERYFLLDIDVPWVADDLRDLGHQREQMFTVFRQALERRNIPYILVRGTYAERQATIRQEIERLLAEG</sequence>
<keyword evidence="3" id="KW-1185">Reference proteome</keyword>
<dbReference type="GO" id="GO:0003824">
    <property type="term" value="F:catalytic activity"/>
    <property type="evidence" value="ECO:0007669"/>
    <property type="project" value="InterPro"/>
</dbReference>
<dbReference type="Pfam" id="PF13521">
    <property type="entry name" value="AAA_28"/>
    <property type="match status" value="1"/>
</dbReference>
<dbReference type="Proteomes" id="UP001319080">
    <property type="component" value="Unassembled WGS sequence"/>
</dbReference>
<reference evidence="2 3" key="1">
    <citation type="submission" date="2021-05" db="EMBL/GenBank/DDBJ databases">
        <title>A Polyphasic approach of four new species of the genus Ohtaekwangia: Ohtaekwangia histidinii sp. nov., Ohtaekwangia cretensis sp. nov., Ohtaekwangia indiensis sp. nov., Ohtaekwangia reichenbachii sp. nov. from diverse environment.</title>
        <authorList>
            <person name="Octaviana S."/>
        </authorList>
    </citation>
    <scope>NUCLEOTIDE SEQUENCE [LARGE SCALE GENOMIC DNA]</scope>
    <source>
        <strain evidence="2 3">PWU5</strain>
    </source>
</reference>
<dbReference type="InterPro" id="IPR014729">
    <property type="entry name" value="Rossmann-like_a/b/a_fold"/>
</dbReference>
<proteinExistence type="predicted"/>
<dbReference type="InterPro" id="IPR038727">
    <property type="entry name" value="NadR/Ttd14_AAA_dom"/>
</dbReference>
<dbReference type="RefSeq" id="WP_254083677.1">
    <property type="nucleotide sequence ID" value="NZ_JAHESE010000005.1"/>
</dbReference>
<accession>A0AAP2GUW6</accession>
<dbReference type="SUPFAM" id="SSF52374">
    <property type="entry name" value="Nucleotidylyl transferase"/>
    <property type="match status" value="1"/>
</dbReference>